<dbReference type="PANTHER" id="PTHR13333">
    <property type="entry name" value="M-AAA PROTEASE-INTERACTING PROTEIN 1, MITOCHONDRIAL"/>
    <property type="match status" value="1"/>
</dbReference>
<accession>A0A8I6RB97</accession>
<gene>
    <name evidence="1" type="primary">106662888</name>
</gene>
<dbReference type="GO" id="GO:0005743">
    <property type="term" value="C:mitochondrial inner membrane"/>
    <property type="evidence" value="ECO:0007669"/>
    <property type="project" value="TreeGrafter"/>
</dbReference>
<dbReference type="GO" id="GO:0043022">
    <property type="term" value="F:ribosome binding"/>
    <property type="evidence" value="ECO:0007669"/>
    <property type="project" value="TreeGrafter"/>
</dbReference>
<evidence type="ECO:0000313" key="1">
    <source>
        <dbReference type="EnsemblMetazoa" id="XP_014242812.1"/>
    </source>
</evidence>
<keyword evidence="2" id="KW-1185">Reference proteome</keyword>
<dbReference type="AlphaFoldDB" id="A0A8I6RB97"/>
<evidence type="ECO:0000313" key="2">
    <source>
        <dbReference type="Proteomes" id="UP000494040"/>
    </source>
</evidence>
<name>A0A8I6RB97_CIMLE</name>
<dbReference type="OrthoDB" id="6361925at2759"/>
<protein>
    <submittedName>
        <fullName evidence="1">Uncharacterized protein</fullName>
    </submittedName>
</protein>
<dbReference type="PANTHER" id="PTHR13333:SF5">
    <property type="entry name" value="M-AAA PROTEASE-INTERACTING PROTEIN 1, MITOCHONDRIAL"/>
    <property type="match status" value="1"/>
</dbReference>
<dbReference type="EnsemblMetazoa" id="XM_014387326.1">
    <property type="protein sequence ID" value="XP_014242812.1"/>
    <property type="gene ID" value="LOC106662888"/>
</dbReference>
<proteinExistence type="predicted"/>
<sequence>MSLIGWSGKVFISPVKSTLIGERVSDRIEQGECVFQNVVKNLTPKWSECLVGNREERSAEKTKWQTVVEEYTKQIKLFLSDHTLDDPKPLQLMRMGHRTTLRHFAKLSEKYSKPKFKVENAIKKSKYAKKRWAKLPVGYIKLVEPLRNIRVTASKVWVTEGKAVQRYVPCASKLLGESLRFNPLKISQHCYHPNGGNGRNPDPARELPKLLYIQNPIVWASNKLDFRYLRTSWDPQFTEHDFTKGARQAVSRITQLVSKNMFDALKPLLTKNAMLNLRRDVEILWADEVRRNIGLEPEDVQLIIPRKLHFRSNGEKKFCDIDVVFIGLKFLETRNQNPPLAFIDIIARFHRNYTEGTTPDWTISAFKVRRFNILPPK</sequence>
<dbReference type="Proteomes" id="UP000494040">
    <property type="component" value="Unassembled WGS sequence"/>
</dbReference>
<dbReference type="KEGG" id="clec:106662888"/>
<organism evidence="1 2">
    <name type="scientific">Cimex lectularius</name>
    <name type="common">Bed bug</name>
    <name type="synonym">Acanthia lectularia</name>
    <dbReference type="NCBI Taxonomy" id="79782"/>
    <lineage>
        <taxon>Eukaryota</taxon>
        <taxon>Metazoa</taxon>
        <taxon>Ecdysozoa</taxon>
        <taxon>Arthropoda</taxon>
        <taxon>Hexapoda</taxon>
        <taxon>Insecta</taxon>
        <taxon>Pterygota</taxon>
        <taxon>Neoptera</taxon>
        <taxon>Paraneoptera</taxon>
        <taxon>Hemiptera</taxon>
        <taxon>Heteroptera</taxon>
        <taxon>Panheteroptera</taxon>
        <taxon>Cimicomorpha</taxon>
        <taxon>Cimicidae</taxon>
        <taxon>Cimex</taxon>
    </lineage>
</organism>
<reference evidence="1" key="1">
    <citation type="submission" date="2022-01" db="UniProtKB">
        <authorList>
            <consortium name="EnsemblMetazoa"/>
        </authorList>
    </citation>
    <scope>IDENTIFICATION</scope>
</reference>
<dbReference type="GO" id="GO:0032979">
    <property type="term" value="P:protein insertion into mitochondrial inner membrane from matrix"/>
    <property type="evidence" value="ECO:0007669"/>
    <property type="project" value="TreeGrafter"/>
</dbReference>